<dbReference type="PANTHER" id="PTHR21248:SF22">
    <property type="entry name" value="PHOSPHOLIPASE D"/>
    <property type="match status" value="1"/>
</dbReference>
<feature type="transmembrane region" description="Helical" evidence="1">
    <location>
        <begin position="16"/>
        <end position="40"/>
    </location>
</feature>
<dbReference type="Proteomes" id="UP000322822">
    <property type="component" value="Chromosome 2"/>
</dbReference>
<gene>
    <name evidence="3" type="ORF">FOB72_19015</name>
</gene>
<dbReference type="GO" id="GO:0008808">
    <property type="term" value="F:cardiolipin synthase activity"/>
    <property type="evidence" value="ECO:0007669"/>
    <property type="project" value="TreeGrafter"/>
</dbReference>
<dbReference type="CDD" id="cd09110">
    <property type="entry name" value="PLDc_CLS_1"/>
    <property type="match status" value="1"/>
</dbReference>
<sequence length="438" mass="48516">MTKFLRYQSGRAPRTAISFVALVALVVLSAICGAIVWNIAGDDRHIERRIDRVYSLDDPQFAHELGVLLGPPVVDGNRYRVLRNGDEIFPAMLGAIRQAKKTINFESYIYWSGDIGMAFADALSERARAGVKVQVLLDAVGSSKIERSVLETMKRAGVDVRLYHPVRWYTLSKLNNRTHRKLLIVDGVIGYTGGVGIAPEWTGNAQDPDHWRDTHFEVEGPVVGQMQSVFVDNWIKVAGRVSHGPEYFPMPKPAGEGRAQIFSSSPTGGSESMALMYQLAITAAKTSIDLSAAYFVPDKITEYALLEAIKRGVRVRIIVPGEYIDSETVRAASRQRWGGLLQAGALIAEYQPTMYHCKVMIVDGLLVSVGSTNFDNRSFRLNDEATLNILDAKFAAEQTAIFEDDLKRSAPITYEAWKHRPLRQKIADALSSLMGAQL</sequence>
<dbReference type="GO" id="GO:0032049">
    <property type="term" value="P:cardiolipin biosynthetic process"/>
    <property type="evidence" value="ECO:0007669"/>
    <property type="project" value="UniProtKB-ARBA"/>
</dbReference>
<dbReference type="OrthoDB" id="9762009at2"/>
<dbReference type="SMART" id="SM00155">
    <property type="entry name" value="PLDc"/>
    <property type="match status" value="2"/>
</dbReference>
<dbReference type="CDD" id="cd09159">
    <property type="entry name" value="PLDc_ybhO_like_2"/>
    <property type="match status" value="1"/>
</dbReference>
<dbReference type="RefSeq" id="WP_150374306.1">
    <property type="nucleotide sequence ID" value="NZ_CP044067.1"/>
</dbReference>
<dbReference type="Pfam" id="PF13091">
    <property type="entry name" value="PLDc_2"/>
    <property type="match status" value="2"/>
</dbReference>
<protein>
    <submittedName>
        <fullName evidence="3">Cardiolipin synthase B</fullName>
    </submittedName>
</protein>
<dbReference type="GO" id="GO:0016020">
    <property type="term" value="C:membrane"/>
    <property type="evidence" value="ECO:0007669"/>
    <property type="project" value="TreeGrafter"/>
</dbReference>
<dbReference type="Gene3D" id="3.30.870.10">
    <property type="entry name" value="Endonuclease Chain A"/>
    <property type="match status" value="2"/>
</dbReference>
<dbReference type="SUPFAM" id="SSF56024">
    <property type="entry name" value="Phospholipase D/nuclease"/>
    <property type="match status" value="2"/>
</dbReference>
<organism evidence="3 4">
    <name type="scientific">Cupriavidus pauculus</name>
    <dbReference type="NCBI Taxonomy" id="82633"/>
    <lineage>
        <taxon>Bacteria</taxon>
        <taxon>Pseudomonadati</taxon>
        <taxon>Pseudomonadota</taxon>
        <taxon>Betaproteobacteria</taxon>
        <taxon>Burkholderiales</taxon>
        <taxon>Burkholderiaceae</taxon>
        <taxon>Cupriavidus</taxon>
    </lineage>
</organism>
<evidence type="ECO:0000256" key="1">
    <source>
        <dbReference type="SAM" id="Phobius"/>
    </source>
</evidence>
<keyword evidence="1" id="KW-1133">Transmembrane helix</keyword>
<dbReference type="PROSITE" id="PS50035">
    <property type="entry name" value="PLD"/>
    <property type="match status" value="2"/>
</dbReference>
<name>A0A5P2H9H4_9BURK</name>
<dbReference type="AlphaFoldDB" id="A0A5P2H9H4"/>
<reference evidence="3 4" key="1">
    <citation type="submission" date="2019-09" db="EMBL/GenBank/DDBJ databases">
        <title>FDA dAtabase for Regulatory Grade micrObial Sequences (FDA-ARGOS): Supporting development and validation of Infectious Disease Dx tests.</title>
        <authorList>
            <person name="Sciortino C."/>
            <person name="Tallon L."/>
            <person name="Sadzewicz L."/>
            <person name="Vavikolanu K."/>
            <person name="Mehta A."/>
            <person name="Aluvathingal J."/>
            <person name="Nadendla S."/>
            <person name="Nandy P."/>
            <person name="Geyer C."/>
            <person name="Yan Y."/>
            <person name="Sichtig H."/>
        </authorList>
    </citation>
    <scope>NUCLEOTIDE SEQUENCE [LARGE SCALE GENOMIC DNA]</scope>
    <source>
        <strain evidence="3 4">FDAARGOS_664</strain>
    </source>
</reference>
<dbReference type="PANTHER" id="PTHR21248">
    <property type="entry name" value="CARDIOLIPIN SYNTHASE"/>
    <property type="match status" value="1"/>
</dbReference>
<feature type="domain" description="PLD phosphodiesterase" evidence="2">
    <location>
        <begin position="174"/>
        <end position="201"/>
    </location>
</feature>
<keyword evidence="1" id="KW-0472">Membrane</keyword>
<dbReference type="InterPro" id="IPR025202">
    <property type="entry name" value="PLD-like_dom"/>
</dbReference>
<evidence type="ECO:0000313" key="3">
    <source>
        <dbReference type="EMBL" id="QET04244.1"/>
    </source>
</evidence>
<evidence type="ECO:0000313" key="4">
    <source>
        <dbReference type="Proteomes" id="UP000322822"/>
    </source>
</evidence>
<proteinExistence type="predicted"/>
<accession>A0A5P2H9H4</accession>
<dbReference type="InterPro" id="IPR001736">
    <property type="entry name" value="PLipase_D/transphosphatidylase"/>
</dbReference>
<feature type="domain" description="PLD phosphodiesterase" evidence="2">
    <location>
        <begin position="351"/>
        <end position="378"/>
    </location>
</feature>
<dbReference type="EMBL" id="CP044067">
    <property type="protein sequence ID" value="QET04244.1"/>
    <property type="molecule type" value="Genomic_DNA"/>
</dbReference>
<keyword evidence="1" id="KW-0812">Transmembrane</keyword>
<evidence type="ECO:0000259" key="2">
    <source>
        <dbReference type="PROSITE" id="PS50035"/>
    </source>
</evidence>